<gene>
    <name evidence="4" type="ORF">CRV06_07550</name>
</gene>
<dbReference type="PROSITE" id="PS50109">
    <property type="entry name" value="HIS_KIN"/>
    <property type="match status" value="1"/>
</dbReference>
<name>A0A4Q0XZH2_9BACT</name>
<dbReference type="Pfam" id="PF08495">
    <property type="entry name" value="FIST"/>
    <property type="match status" value="1"/>
</dbReference>
<protein>
    <recommendedName>
        <fullName evidence="2">histidine kinase</fullName>
        <ecNumber evidence="2">2.7.13.3</ecNumber>
    </recommendedName>
</protein>
<dbReference type="AlphaFoldDB" id="A0A4Q0XZH2"/>
<dbReference type="Gene3D" id="3.30.565.10">
    <property type="entry name" value="Histidine kinase-like ATPase, C-terminal domain"/>
    <property type="match status" value="1"/>
</dbReference>
<dbReference type="SUPFAM" id="SSF47384">
    <property type="entry name" value="Homodimeric domain of signal transducing histidine kinase"/>
    <property type="match status" value="1"/>
</dbReference>
<dbReference type="OrthoDB" id="343514at2"/>
<dbReference type="Pfam" id="PF10442">
    <property type="entry name" value="FIST_C"/>
    <property type="match status" value="1"/>
</dbReference>
<dbReference type="SMART" id="SM00387">
    <property type="entry name" value="HATPase_c"/>
    <property type="match status" value="1"/>
</dbReference>
<dbReference type="InterPro" id="IPR003661">
    <property type="entry name" value="HisK_dim/P_dom"/>
</dbReference>
<dbReference type="PANTHER" id="PTHR40252">
    <property type="entry name" value="BLR0328 PROTEIN"/>
    <property type="match status" value="1"/>
</dbReference>
<evidence type="ECO:0000313" key="5">
    <source>
        <dbReference type="Proteomes" id="UP000290191"/>
    </source>
</evidence>
<proteinExistence type="predicted"/>
<sequence length="638" mass="73145">MKTFNYSVKNSIKNSNIDFEKFKNEKNILIQIFCGQGKENLKKTVLTLLKELPQAVLIGTTTDGEIKDKKITTSNTIISISIFENTLIKKYYVENQDSFDTGFTLAKELITPNTKLLILFTDGTTTNGENFLKGIESFNNKIPICGGMAGDNGEFTQTFICSQNKILKSGAVGVSLNSDSLKIHNDYRFNWSSIGIEHTIDKIEDNRVYSINGMSPIDFYSKYLGEDVALALPATGIEFPLIVEKDGIPTARALIAKHKDGSVSFAGNLKEGDKVKLGFGNAEMIMQNPIKSFDTLYNIKPQSFFLYSCMARRRYMPDLIQVEVEPFARIAPTSGFFTYAEFYHNGSKNLLLNQTLTVVALTEENTKIDKKVKKAEPEKKDAYARTIRALTHLIRQSTKDYDKQTTKLNEEKLYTHNLLAAQKQFLRHTIHETNTPLSTIMGNIELYEMEFGKNRYLSNIEVAMKNLFSIYDDLSYLIKKDQIIYANQRIDLTDYARSRIDFFSQVAINAKSKLIFESSKRVKYINFNETKLQRIIDNNLTNAIKYTFENEDIYILLYEEEGFYKLQFSSHSTLIQEPKKIFEEYYREEKLKEGFGLGLNLVKKICDEEGIKIDLESNSHFTTFTYYFKKENNENSAT</sequence>
<dbReference type="InterPro" id="IPR003594">
    <property type="entry name" value="HATPase_dom"/>
</dbReference>
<reference evidence="4 5" key="1">
    <citation type="submission" date="2017-10" db="EMBL/GenBank/DDBJ databases">
        <title>Genomics of the genus Arcobacter.</title>
        <authorList>
            <person name="Perez-Cataluna A."/>
            <person name="Figueras M.J."/>
        </authorList>
    </citation>
    <scope>NUCLEOTIDE SEQUENCE [LARGE SCALE GENOMIC DNA]</scope>
    <source>
        <strain evidence="4 5">DSM 24636</strain>
    </source>
</reference>
<dbReference type="SUPFAM" id="SSF55874">
    <property type="entry name" value="ATPase domain of HSP90 chaperone/DNA topoisomerase II/histidine kinase"/>
    <property type="match status" value="1"/>
</dbReference>
<dbReference type="InterPro" id="IPR013702">
    <property type="entry name" value="FIST_domain_N"/>
</dbReference>
<dbReference type="Proteomes" id="UP000290191">
    <property type="component" value="Unassembled WGS sequence"/>
</dbReference>
<dbReference type="STRING" id="877500.GCA_000935065_01637"/>
<accession>A0A4Q0XZH2</accession>
<dbReference type="PANTHER" id="PTHR40252:SF2">
    <property type="entry name" value="BLR0328 PROTEIN"/>
    <property type="match status" value="1"/>
</dbReference>
<dbReference type="SMART" id="SM00897">
    <property type="entry name" value="FIST"/>
    <property type="match status" value="1"/>
</dbReference>
<organism evidence="4 5">
    <name type="scientific">Halarcobacter anaerophilus</name>
    <dbReference type="NCBI Taxonomy" id="877500"/>
    <lineage>
        <taxon>Bacteria</taxon>
        <taxon>Pseudomonadati</taxon>
        <taxon>Campylobacterota</taxon>
        <taxon>Epsilonproteobacteria</taxon>
        <taxon>Campylobacterales</taxon>
        <taxon>Arcobacteraceae</taxon>
        <taxon>Halarcobacter</taxon>
    </lineage>
</organism>
<dbReference type="EMBL" id="PDKO01000005">
    <property type="protein sequence ID" value="RXJ63107.1"/>
    <property type="molecule type" value="Genomic_DNA"/>
</dbReference>
<dbReference type="CDD" id="cd00082">
    <property type="entry name" value="HisKA"/>
    <property type="match status" value="1"/>
</dbReference>
<dbReference type="InterPro" id="IPR005467">
    <property type="entry name" value="His_kinase_dom"/>
</dbReference>
<dbReference type="Pfam" id="PF02518">
    <property type="entry name" value="HATPase_c"/>
    <property type="match status" value="1"/>
</dbReference>
<keyword evidence="5" id="KW-1185">Reference proteome</keyword>
<dbReference type="Pfam" id="PF00512">
    <property type="entry name" value="HisKA"/>
    <property type="match status" value="1"/>
</dbReference>
<dbReference type="EC" id="2.7.13.3" evidence="2"/>
<dbReference type="Gene3D" id="1.10.287.130">
    <property type="match status" value="1"/>
</dbReference>
<dbReference type="GO" id="GO:0000155">
    <property type="term" value="F:phosphorelay sensor kinase activity"/>
    <property type="evidence" value="ECO:0007669"/>
    <property type="project" value="InterPro"/>
</dbReference>
<feature type="domain" description="Histidine kinase" evidence="3">
    <location>
        <begin position="428"/>
        <end position="632"/>
    </location>
</feature>
<evidence type="ECO:0000256" key="2">
    <source>
        <dbReference type="ARBA" id="ARBA00012438"/>
    </source>
</evidence>
<evidence type="ECO:0000259" key="3">
    <source>
        <dbReference type="PROSITE" id="PS50109"/>
    </source>
</evidence>
<dbReference type="InterPro" id="IPR036097">
    <property type="entry name" value="HisK_dim/P_sf"/>
</dbReference>
<comment type="catalytic activity">
    <reaction evidence="1">
        <text>ATP + protein L-histidine = ADP + protein N-phospho-L-histidine.</text>
        <dbReference type="EC" id="2.7.13.3"/>
    </reaction>
</comment>
<dbReference type="InterPro" id="IPR036890">
    <property type="entry name" value="HATPase_C_sf"/>
</dbReference>
<dbReference type="SMART" id="SM01204">
    <property type="entry name" value="FIST_C"/>
    <property type="match status" value="1"/>
</dbReference>
<evidence type="ECO:0000313" key="4">
    <source>
        <dbReference type="EMBL" id="RXJ63107.1"/>
    </source>
</evidence>
<evidence type="ECO:0000256" key="1">
    <source>
        <dbReference type="ARBA" id="ARBA00000085"/>
    </source>
</evidence>
<dbReference type="SMART" id="SM00388">
    <property type="entry name" value="HisKA"/>
    <property type="match status" value="1"/>
</dbReference>
<comment type="caution">
    <text evidence="4">The sequence shown here is derived from an EMBL/GenBank/DDBJ whole genome shotgun (WGS) entry which is preliminary data.</text>
</comment>
<dbReference type="InterPro" id="IPR019494">
    <property type="entry name" value="FIST_C"/>
</dbReference>